<evidence type="ECO:0000313" key="2">
    <source>
        <dbReference type="Proteomes" id="UP000499080"/>
    </source>
</evidence>
<organism evidence="1 2">
    <name type="scientific">Araneus ventricosus</name>
    <name type="common">Orbweaver spider</name>
    <name type="synonym">Epeira ventricosa</name>
    <dbReference type="NCBI Taxonomy" id="182803"/>
    <lineage>
        <taxon>Eukaryota</taxon>
        <taxon>Metazoa</taxon>
        <taxon>Ecdysozoa</taxon>
        <taxon>Arthropoda</taxon>
        <taxon>Chelicerata</taxon>
        <taxon>Arachnida</taxon>
        <taxon>Araneae</taxon>
        <taxon>Araneomorphae</taxon>
        <taxon>Entelegynae</taxon>
        <taxon>Araneoidea</taxon>
        <taxon>Araneidae</taxon>
        <taxon>Araneus</taxon>
    </lineage>
</organism>
<name>A0A4Y2BXL3_ARAVE</name>
<gene>
    <name evidence="1" type="ORF">AVEN_203380_1</name>
</gene>
<reference evidence="1 2" key="1">
    <citation type="journal article" date="2019" name="Sci. Rep.">
        <title>Orb-weaving spider Araneus ventricosus genome elucidates the spidroin gene catalogue.</title>
        <authorList>
            <person name="Kono N."/>
            <person name="Nakamura H."/>
            <person name="Ohtoshi R."/>
            <person name="Moran D.A.P."/>
            <person name="Shinohara A."/>
            <person name="Yoshida Y."/>
            <person name="Fujiwara M."/>
            <person name="Mori M."/>
            <person name="Tomita M."/>
            <person name="Arakawa K."/>
        </authorList>
    </citation>
    <scope>NUCLEOTIDE SEQUENCE [LARGE SCALE GENOMIC DNA]</scope>
</reference>
<dbReference type="AlphaFoldDB" id="A0A4Y2BXL3"/>
<protein>
    <submittedName>
        <fullName evidence="1">Uncharacterized protein</fullName>
    </submittedName>
</protein>
<evidence type="ECO:0000313" key="1">
    <source>
        <dbReference type="EMBL" id="GBL96663.1"/>
    </source>
</evidence>
<accession>A0A4Y2BXL3</accession>
<proteinExistence type="predicted"/>
<keyword evidence="2" id="KW-1185">Reference proteome</keyword>
<sequence>MANVGKRKAFSIGAEKHGVNAFSQNEIEHFECCGDDVITSGEKMRQRIKRDCPAYLGRLGHGCKEKLEREIHFTLADRAKSQIETGPGICG</sequence>
<comment type="caution">
    <text evidence="1">The sequence shown here is derived from an EMBL/GenBank/DDBJ whole genome shotgun (WGS) entry which is preliminary data.</text>
</comment>
<dbReference type="EMBL" id="BGPR01084741">
    <property type="protein sequence ID" value="GBL96663.1"/>
    <property type="molecule type" value="Genomic_DNA"/>
</dbReference>
<dbReference type="Proteomes" id="UP000499080">
    <property type="component" value="Unassembled WGS sequence"/>
</dbReference>
<feature type="non-terminal residue" evidence="1">
    <location>
        <position position="91"/>
    </location>
</feature>